<evidence type="ECO:0000313" key="2">
    <source>
        <dbReference type="Proteomes" id="UP000639772"/>
    </source>
</evidence>
<organism evidence="1 2">
    <name type="scientific">Vanilla planifolia</name>
    <name type="common">Vanilla</name>
    <dbReference type="NCBI Taxonomy" id="51239"/>
    <lineage>
        <taxon>Eukaryota</taxon>
        <taxon>Viridiplantae</taxon>
        <taxon>Streptophyta</taxon>
        <taxon>Embryophyta</taxon>
        <taxon>Tracheophyta</taxon>
        <taxon>Spermatophyta</taxon>
        <taxon>Magnoliopsida</taxon>
        <taxon>Liliopsida</taxon>
        <taxon>Asparagales</taxon>
        <taxon>Orchidaceae</taxon>
        <taxon>Vanilloideae</taxon>
        <taxon>Vanilleae</taxon>
        <taxon>Vanilla</taxon>
    </lineage>
</organism>
<name>A0A835S0D3_VANPL</name>
<evidence type="ECO:0000313" key="1">
    <source>
        <dbReference type="EMBL" id="KAG0501636.1"/>
    </source>
</evidence>
<dbReference type="Proteomes" id="UP000639772">
    <property type="component" value="Chromosome 1"/>
</dbReference>
<reference evidence="1 2" key="1">
    <citation type="journal article" date="2020" name="Nat. Food">
        <title>A phased Vanilla planifolia genome enables genetic improvement of flavour and production.</title>
        <authorList>
            <person name="Hasing T."/>
            <person name="Tang H."/>
            <person name="Brym M."/>
            <person name="Khazi F."/>
            <person name="Huang T."/>
            <person name="Chambers A.H."/>
        </authorList>
    </citation>
    <scope>NUCLEOTIDE SEQUENCE [LARGE SCALE GENOMIC DNA]</scope>
    <source>
        <tissue evidence="1">Leaf</tissue>
    </source>
</reference>
<dbReference type="AlphaFoldDB" id="A0A835S0D3"/>
<evidence type="ECO:0008006" key="3">
    <source>
        <dbReference type="Google" id="ProtNLM"/>
    </source>
</evidence>
<protein>
    <recommendedName>
        <fullName evidence="3">DNA polymerase delta subunit 4</fullName>
    </recommendedName>
</protein>
<gene>
    <name evidence="1" type="ORF">HPP92_001708</name>
</gene>
<dbReference type="InterPro" id="IPR007218">
    <property type="entry name" value="DNA_pol_delta_4"/>
</dbReference>
<proteinExistence type="predicted"/>
<dbReference type="GO" id="GO:0003887">
    <property type="term" value="F:DNA-directed DNA polymerase activity"/>
    <property type="evidence" value="ECO:0007669"/>
    <property type="project" value="TreeGrafter"/>
</dbReference>
<comment type="caution">
    <text evidence="1">The sequence shown here is derived from an EMBL/GenBank/DDBJ whole genome shotgun (WGS) entry which is preliminary data.</text>
</comment>
<accession>A0A835S0D3</accession>
<dbReference type="GO" id="GO:0000731">
    <property type="term" value="P:DNA synthesis involved in DNA repair"/>
    <property type="evidence" value="ECO:0007669"/>
    <property type="project" value="InterPro"/>
</dbReference>
<dbReference type="PANTHER" id="PTHR14303:SF0">
    <property type="entry name" value="DNA POLYMERASE DELTA SUBUNIT 4"/>
    <property type="match status" value="1"/>
</dbReference>
<dbReference type="GO" id="GO:0043625">
    <property type="term" value="C:delta DNA polymerase complex"/>
    <property type="evidence" value="ECO:0007669"/>
    <property type="project" value="TreeGrafter"/>
</dbReference>
<dbReference type="GO" id="GO:0006261">
    <property type="term" value="P:DNA-templated DNA replication"/>
    <property type="evidence" value="ECO:0007669"/>
    <property type="project" value="TreeGrafter"/>
</dbReference>
<dbReference type="PANTHER" id="PTHR14303">
    <property type="entry name" value="DNA POLYMERASE DELTA SUBUNIT 4"/>
    <property type="match status" value="1"/>
</dbReference>
<dbReference type="Pfam" id="PF04081">
    <property type="entry name" value="DNA_pol_delta_4"/>
    <property type="match status" value="1"/>
</dbReference>
<dbReference type="EMBL" id="JADCNM010000001">
    <property type="protein sequence ID" value="KAG0501636.1"/>
    <property type="molecule type" value="Genomic_DNA"/>
</dbReference>
<sequence length="131" mass="14439">MASADIKGFFRQKKKGGVAKKSSSSAFSSKKNIGKGRVASAATLGAADPAQVPALIAHGKYDVQDDYGEYEEKLRQFDMDMKYGPCVGLTRLERWERADSMELDPPPEIRDVLLRFSGPDPALDCLWEGRV</sequence>
<dbReference type="OrthoDB" id="337486at2759"/>